<evidence type="ECO:0000256" key="2">
    <source>
        <dbReference type="ARBA" id="ARBA00009694"/>
    </source>
</evidence>
<name>A0A060A1F0_ACICK</name>
<proteinExistence type="inferred from homology"/>
<dbReference type="Proteomes" id="UP000005522">
    <property type="component" value="Chromosome"/>
</dbReference>
<evidence type="ECO:0000256" key="6">
    <source>
        <dbReference type="SAM" id="Phobius"/>
    </source>
</evidence>
<feature type="transmembrane region" description="Helical" evidence="6">
    <location>
        <begin position="62"/>
        <end position="79"/>
    </location>
</feature>
<keyword evidence="3 6" id="KW-0812">Transmembrane</keyword>
<feature type="transmembrane region" description="Helical" evidence="6">
    <location>
        <begin position="113"/>
        <end position="136"/>
    </location>
</feature>
<dbReference type="PANTHER" id="PTHR43461">
    <property type="entry name" value="TRANSMEMBRANE PROTEIN 256"/>
    <property type="match status" value="1"/>
</dbReference>
<evidence type="ECO:0000313" key="8">
    <source>
        <dbReference type="Proteomes" id="UP000005522"/>
    </source>
</evidence>
<dbReference type="PANTHER" id="PTHR43461:SF1">
    <property type="entry name" value="TRANSMEMBRANE PROTEIN 256"/>
    <property type="match status" value="1"/>
</dbReference>
<dbReference type="InterPro" id="IPR006696">
    <property type="entry name" value="DUF423"/>
</dbReference>
<keyword evidence="4 6" id="KW-1133">Transmembrane helix</keyword>
<dbReference type="EMBL" id="CP005986">
    <property type="protein sequence ID" value="AIA55967.1"/>
    <property type="molecule type" value="Genomic_DNA"/>
</dbReference>
<accession>A0A060A1F0</accession>
<feature type="transmembrane region" description="Helical" evidence="6">
    <location>
        <begin position="20"/>
        <end position="42"/>
    </location>
</feature>
<dbReference type="KEGG" id="acz:Acaty_c2113"/>
<organism evidence="7 8">
    <name type="scientific">Acidithiobacillus caldus (strain ATCC 51756 / DSM 8584 / KU)</name>
    <dbReference type="NCBI Taxonomy" id="637389"/>
    <lineage>
        <taxon>Bacteria</taxon>
        <taxon>Pseudomonadati</taxon>
        <taxon>Pseudomonadota</taxon>
        <taxon>Acidithiobacillia</taxon>
        <taxon>Acidithiobacillales</taxon>
        <taxon>Acidithiobacillaceae</taxon>
        <taxon>Acidithiobacillus</taxon>
    </lineage>
</organism>
<reference evidence="7 8" key="1">
    <citation type="journal article" date="2009" name="J. Bacteriol.">
        <title>Draft genome sequence of the extremely acidophilic bacterium Acidithiobacillus caldus ATCC 51756 reveals metabolic versatility in the genus Acidithiobacillus.</title>
        <authorList>
            <person name="Valdes J."/>
            <person name="Quatrini R."/>
            <person name="Hallberg K."/>
            <person name="Dopson M."/>
            <person name="Valenzuela P.D."/>
            <person name="Holmes D.S."/>
        </authorList>
    </citation>
    <scope>NUCLEOTIDE SEQUENCE [LARGE SCALE GENOMIC DNA]</scope>
    <source>
        <strain evidence="8">ATCC 51756 / DSM 8584 / KU</strain>
    </source>
</reference>
<protein>
    <recommendedName>
        <fullName evidence="9">DUF423 domain-containing protein</fullName>
    </recommendedName>
</protein>
<evidence type="ECO:0000256" key="4">
    <source>
        <dbReference type="ARBA" id="ARBA00022989"/>
    </source>
</evidence>
<evidence type="ECO:0000256" key="5">
    <source>
        <dbReference type="ARBA" id="ARBA00023136"/>
    </source>
</evidence>
<feature type="transmembrane region" description="Helical" evidence="6">
    <location>
        <begin position="86"/>
        <end position="107"/>
    </location>
</feature>
<dbReference type="GO" id="GO:0005886">
    <property type="term" value="C:plasma membrane"/>
    <property type="evidence" value="ECO:0007669"/>
    <property type="project" value="TreeGrafter"/>
</dbReference>
<dbReference type="eggNOG" id="COG2363">
    <property type="taxonomic scope" value="Bacteria"/>
</dbReference>
<sequence>MVTMNEDPIRLADLRRGLQFAALGAFLCALAVILAAAGDHLVASEVSKARLHTYDIANRFQFFQGIGLVLIGFAIAQWGRRRSLCLAAILMFLGVLSFSGALYLLSITGWQDWAIFAPIGGSTLILAWLAFAFGLWRLSRR</sequence>
<comment type="similarity">
    <text evidence="2">Belongs to the UPF0382 family.</text>
</comment>
<dbReference type="AlphaFoldDB" id="A0A060A1F0"/>
<evidence type="ECO:0000313" key="7">
    <source>
        <dbReference type="EMBL" id="AIA55967.1"/>
    </source>
</evidence>
<gene>
    <name evidence="7" type="ORF">Acaty_c2113</name>
</gene>
<evidence type="ECO:0000256" key="3">
    <source>
        <dbReference type="ARBA" id="ARBA00022692"/>
    </source>
</evidence>
<evidence type="ECO:0008006" key="9">
    <source>
        <dbReference type="Google" id="ProtNLM"/>
    </source>
</evidence>
<comment type="subcellular location">
    <subcellularLocation>
        <location evidence="1">Membrane</location>
        <topology evidence="1">Multi-pass membrane protein</topology>
    </subcellularLocation>
</comment>
<evidence type="ECO:0000256" key="1">
    <source>
        <dbReference type="ARBA" id="ARBA00004141"/>
    </source>
</evidence>
<keyword evidence="5 6" id="KW-0472">Membrane</keyword>
<dbReference type="Pfam" id="PF04241">
    <property type="entry name" value="DUF423"/>
    <property type="match status" value="1"/>
</dbReference>
<dbReference type="HOGENOM" id="CLU_096548_3_0_6"/>